<evidence type="ECO:0008006" key="3">
    <source>
        <dbReference type="Google" id="ProtNLM"/>
    </source>
</evidence>
<dbReference type="EMBL" id="CP046052">
    <property type="protein sequence ID" value="QGM44538.1"/>
    <property type="molecule type" value="Genomic_DNA"/>
</dbReference>
<sequence length="270" mass="30272">MNHPLRLLSFDEYLAGKAVRIGRLWCSPRSVETTLHRHCKKIVGVTDMGYGYPGSSTAVAFEKRCLLFCCGHQIGSFNPDQIGIWPSYNREWIITGNSMVIAEASQQIEYDELIDVRSFNFPVESYEIPSLRSEFFDIQESEIWKPGRERVFIVYGYPTEFQDIGFDEDSGENTHVHARCMQTTGFYDGPSNAPHVHRLTMSRRGSFDADGMSGGTVFYLGVDGNGFFVGLAGMIIRGSRTSNIIHFIEVSAIKLFASHVASKNKIDAVS</sequence>
<gene>
    <name evidence="1" type="ORF">H2LOC_001860</name>
</gene>
<reference evidence="1 2" key="1">
    <citation type="submission" date="2019-11" db="EMBL/GenBank/DDBJ databases">
        <title>The genome sequence of Methylocystis heyeri.</title>
        <authorList>
            <person name="Oshkin I.Y."/>
            <person name="Miroshnikov K."/>
            <person name="Dedysh S.N."/>
        </authorList>
    </citation>
    <scope>NUCLEOTIDE SEQUENCE [LARGE SCALE GENOMIC DNA]</scope>
    <source>
        <strain evidence="1 2">H2</strain>
    </source>
</reference>
<dbReference type="KEGG" id="mhey:H2LOC_001860"/>
<dbReference type="RefSeq" id="WP_136494837.1">
    <property type="nucleotide sequence ID" value="NZ_CP046052.1"/>
</dbReference>
<protein>
    <recommendedName>
        <fullName evidence="3">Serine protease</fullName>
    </recommendedName>
</protein>
<organism evidence="1 2">
    <name type="scientific">Methylocystis heyeri</name>
    <dbReference type="NCBI Taxonomy" id="391905"/>
    <lineage>
        <taxon>Bacteria</taxon>
        <taxon>Pseudomonadati</taxon>
        <taxon>Pseudomonadota</taxon>
        <taxon>Alphaproteobacteria</taxon>
        <taxon>Hyphomicrobiales</taxon>
        <taxon>Methylocystaceae</taxon>
        <taxon>Methylocystis</taxon>
    </lineage>
</organism>
<proteinExistence type="predicted"/>
<dbReference type="Proteomes" id="UP000309061">
    <property type="component" value="Chromosome"/>
</dbReference>
<name>A0A6B8KDB2_9HYPH</name>
<evidence type="ECO:0000313" key="2">
    <source>
        <dbReference type="Proteomes" id="UP000309061"/>
    </source>
</evidence>
<accession>A0A6B8KDB2</accession>
<evidence type="ECO:0000313" key="1">
    <source>
        <dbReference type="EMBL" id="QGM44538.1"/>
    </source>
</evidence>
<dbReference type="AlphaFoldDB" id="A0A6B8KDB2"/>
<dbReference type="OrthoDB" id="8449945at2"/>
<keyword evidence="2" id="KW-1185">Reference proteome</keyword>